<gene>
    <name evidence="4" type="ORF">GA0070617_1801</name>
</gene>
<accession>A0A1C6UCC2</accession>
<evidence type="ECO:0000256" key="1">
    <source>
        <dbReference type="ARBA" id="ARBA00023002"/>
    </source>
</evidence>
<protein>
    <submittedName>
        <fullName evidence="4">Pyridoxamine 5'-phosphate oxidase</fullName>
    </submittedName>
</protein>
<reference evidence="4 5" key="1">
    <citation type="submission" date="2016-06" db="EMBL/GenBank/DDBJ databases">
        <authorList>
            <person name="Kjaerup R.B."/>
            <person name="Dalgaard T.S."/>
            <person name="Juul-Madsen H.R."/>
        </authorList>
    </citation>
    <scope>NUCLEOTIDE SEQUENCE [LARGE SCALE GENOMIC DNA]</scope>
    <source>
        <strain evidence="4 5">DSM 45577</strain>
    </source>
</reference>
<organism evidence="4 5">
    <name type="scientific">Micromonospora yangpuensis</name>
    <dbReference type="NCBI Taxonomy" id="683228"/>
    <lineage>
        <taxon>Bacteria</taxon>
        <taxon>Bacillati</taxon>
        <taxon>Actinomycetota</taxon>
        <taxon>Actinomycetes</taxon>
        <taxon>Micromonosporales</taxon>
        <taxon>Micromonosporaceae</taxon>
        <taxon>Micromonospora</taxon>
    </lineage>
</organism>
<dbReference type="SUPFAM" id="SSF50475">
    <property type="entry name" value="FMN-binding split barrel"/>
    <property type="match status" value="1"/>
</dbReference>
<keyword evidence="1" id="KW-0560">Oxidoreductase</keyword>
<dbReference type="PANTHER" id="PTHR35176:SF6">
    <property type="entry name" value="HEME OXYGENASE HI_0854-RELATED"/>
    <property type="match status" value="1"/>
</dbReference>
<dbReference type="Proteomes" id="UP000198937">
    <property type="component" value="Unassembled WGS sequence"/>
</dbReference>
<name>A0A1C6UCC2_9ACTN</name>
<dbReference type="GO" id="GO:0070967">
    <property type="term" value="F:coenzyme F420 binding"/>
    <property type="evidence" value="ECO:0007669"/>
    <property type="project" value="TreeGrafter"/>
</dbReference>
<evidence type="ECO:0000313" key="4">
    <source>
        <dbReference type="EMBL" id="SCL51509.1"/>
    </source>
</evidence>
<dbReference type="PANTHER" id="PTHR35176">
    <property type="entry name" value="HEME OXYGENASE HI_0854-RELATED"/>
    <property type="match status" value="1"/>
</dbReference>
<dbReference type="STRING" id="683228.GA0070617_1801"/>
<proteinExistence type="predicted"/>
<dbReference type="InterPro" id="IPR011576">
    <property type="entry name" value="Pyridox_Oxase_N"/>
</dbReference>
<feature type="domain" description="Pyridoxamine 5'-phosphate oxidase N-terminal" evidence="3">
    <location>
        <begin position="21"/>
        <end position="99"/>
    </location>
</feature>
<dbReference type="InterPro" id="IPR052019">
    <property type="entry name" value="F420H2_bilvrd_red/Heme_oxyg"/>
</dbReference>
<dbReference type="GO" id="GO:0005829">
    <property type="term" value="C:cytosol"/>
    <property type="evidence" value="ECO:0007669"/>
    <property type="project" value="TreeGrafter"/>
</dbReference>
<evidence type="ECO:0000259" key="3">
    <source>
        <dbReference type="Pfam" id="PF01243"/>
    </source>
</evidence>
<dbReference type="AlphaFoldDB" id="A0A1C6UCC2"/>
<keyword evidence="5" id="KW-1185">Reference proteome</keyword>
<dbReference type="Pfam" id="PF01243">
    <property type="entry name" value="PNPOx_N"/>
    <property type="match status" value="1"/>
</dbReference>
<feature type="region of interest" description="Disordered" evidence="2">
    <location>
        <begin position="158"/>
        <end position="179"/>
    </location>
</feature>
<dbReference type="Gene3D" id="2.30.110.10">
    <property type="entry name" value="Electron Transport, Fmn-binding Protein, Chain A"/>
    <property type="match status" value="1"/>
</dbReference>
<evidence type="ECO:0000256" key="2">
    <source>
        <dbReference type="SAM" id="MobiDB-lite"/>
    </source>
</evidence>
<dbReference type="GO" id="GO:0016627">
    <property type="term" value="F:oxidoreductase activity, acting on the CH-CH group of donors"/>
    <property type="evidence" value="ECO:0007669"/>
    <property type="project" value="TreeGrafter"/>
</dbReference>
<dbReference type="EMBL" id="FMIA01000002">
    <property type="protein sequence ID" value="SCL51509.1"/>
    <property type="molecule type" value="Genomic_DNA"/>
</dbReference>
<evidence type="ECO:0000313" key="5">
    <source>
        <dbReference type="Proteomes" id="UP000198937"/>
    </source>
</evidence>
<dbReference type="InterPro" id="IPR012349">
    <property type="entry name" value="Split_barrel_FMN-bd"/>
</dbReference>
<sequence length="327" mass="35452">MLAMQQPSVSIAPGSALGTAISAYRTCELATLAKDGTPVAWPTSGLLRQDGTIMITTSLGYPQKAFNVRRDPRVAVLFSDPTASGLTQPEQILVRGTADCPDEVHTEPTGDLGAFWAQMFQRQPVSRTYLNWPATMFTDFYFMRLLITVTPTEVTTRPLPTTTATAAGGAASTSTEGGSPVEGLVGAQVLAAYPSVVLAALDGSGAPLLVRTTVTVGADGYRVVVPDGVEPVEGPASLLVHQHDAQLWNLHNANVRGELVRGTDGWMLRPRRLIEPAARHRPRRTDSLRTVRTTRAATRRYLERRGWKRPTIPWAVYRALRPDGSSR</sequence>